<dbReference type="EMBL" id="CH477498">
    <property type="protein sequence ID" value="EAT39922.1"/>
    <property type="molecule type" value="Genomic_DNA"/>
</dbReference>
<organism evidence="3 4">
    <name type="scientific">Aedes aegypti</name>
    <name type="common">Yellowfever mosquito</name>
    <name type="synonym">Culex aegypti</name>
    <dbReference type="NCBI Taxonomy" id="7159"/>
    <lineage>
        <taxon>Eukaryota</taxon>
        <taxon>Metazoa</taxon>
        <taxon>Ecdysozoa</taxon>
        <taxon>Arthropoda</taxon>
        <taxon>Hexapoda</taxon>
        <taxon>Insecta</taxon>
        <taxon>Pterygota</taxon>
        <taxon>Neoptera</taxon>
        <taxon>Endopterygota</taxon>
        <taxon>Diptera</taxon>
        <taxon>Nematocera</taxon>
        <taxon>Culicoidea</taxon>
        <taxon>Culicidae</taxon>
        <taxon>Culicinae</taxon>
        <taxon>Aedini</taxon>
        <taxon>Aedes</taxon>
        <taxon>Stegomyia</taxon>
    </lineage>
</organism>
<name>Q16Z58_AEDAE</name>
<proteinExistence type="predicted"/>
<reference evidence="3" key="2">
    <citation type="journal article" date="2007" name="Science">
        <title>Genome sequence of Aedes aegypti, a major arbovirus vector.</title>
        <authorList>
            <person name="Nene V."/>
            <person name="Wortman J.R."/>
            <person name="Lawson D."/>
            <person name="Haas B."/>
            <person name="Kodira C."/>
            <person name="Tu Z.J."/>
            <person name="Loftus B."/>
            <person name="Xi Z."/>
            <person name="Megy K."/>
            <person name="Grabherr M."/>
            <person name="Ren Q."/>
            <person name="Zdobnov E.M."/>
            <person name="Lobo N.F."/>
            <person name="Campbell K.S."/>
            <person name="Brown S.E."/>
            <person name="Bonaldo M.F."/>
            <person name="Zhu J."/>
            <person name="Sinkins S.P."/>
            <person name="Hogenkamp D.G."/>
            <person name="Amedeo P."/>
            <person name="Arensburger P."/>
            <person name="Atkinson P.W."/>
            <person name="Bidwell S."/>
            <person name="Biedler J."/>
            <person name="Birney E."/>
            <person name="Bruggner R.V."/>
            <person name="Costas J."/>
            <person name="Coy M.R."/>
            <person name="Crabtree J."/>
            <person name="Crawford M."/>
            <person name="Debruyn B."/>
            <person name="Decaprio D."/>
            <person name="Eiglmeier K."/>
            <person name="Eisenstadt E."/>
            <person name="El-Dorry H."/>
            <person name="Gelbart W.M."/>
            <person name="Gomes S.L."/>
            <person name="Hammond M."/>
            <person name="Hannick L.I."/>
            <person name="Hogan J.R."/>
            <person name="Holmes M.H."/>
            <person name="Jaffe D."/>
            <person name="Johnston J.S."/>
            <person name="Kennedy R.C."/>
            <person name="Koo H."/>
            <person name="Kravitz S."/>
            <person name="Kriventseva E.V."/>
            <person name="Kulp D."/>
            <person name="Labutti K."/>
            <person name="Lee E."/>
            <person name="Li S."/>
            <person name="Lovin D.D."/>
            <person name="Mao C."/>
            <person name="Mauceli E."/>
            <person name="Menck C.F."/>
            <person name="Miller J.R."/>
            <person name="Montgomery P."/>
            <person name="Mori A."/>
            <person name="Nascimento A.L."/>
            <person name="Naveira H.F."/>
            <person name="Nusbaum C."/>
            <person name="O'leary S."/>
            <person name="Orvis J."/>
            <person name="Pertea M."/>
            <person name="Quesneville H."/>
            <person name="Reidenbach K.R."/>
            <person name="Rogers Y.H."/>
            <person name="Roth C.W."/>
            <person name="Schneider J.R."/>
            <person name="Schatz M."/>
            <person name="Shumway M."/>
            <person name="Stanke M."/>
            <person name="Stinson E.O."/>
            <person name="Tubio J.M."/>
            <person name="Vanzee J.P."/>
            <person name="Verjovski-Almeida S."/>
            <person name="Werner D."/>
            <person name="White O."/>
            <person name="Wyder S."/>
            <person name="Zeng Q."/>
            <person name="Zhao Q."/>
            <person name="Zhao Y."/>
            <person name="Hill C.A."/>
            <person name="Raikhel A.S."/>
            <person name="Soares M.B."/>
            <person name="Knudson D.L."/>
            <person name="Lee N.H."/>
            <person name="Galagan J."/>
            <person name="Salzberg S.L."/>
            <person name="Paulsen I.T."/>
            <person name="Dimopoulos G."/>
            <person name="Collins F.H."/>
            <person name="Birren B."/>
            <person name="Fraser-Liggett C.M."/>
            <person name="Severson D.W."/>
        </authorList>
    </citation>
    <scope>NUCLEOTIDE SEQUENCE [LARGE SCALE GENOMIC DNA]</scope>
    <source>
        <strain evidence="3">Liverpool</strain>
    </source>
</reference>
<feature type="signal peptide" evidence="2">
    <location>
        <begin position="1"/>
        <end position="23"/>
    </location>
</feature>
<feature type="chain" id="PRO_5014307591" evidence="2">
    <location>
        <begin position="24"/>
        <end position="62"/>
    </location>
</feature>
<keyword evidence="2" id="KW-0732">Signal</keyword>
<dbReference type="STRING" id="7159.Q16Z58"/>
<evidence type="ECO:0000256" key="2">
    <source>
        <dbReference type="SAM" id="SignalP"/>
    </source>
</evidence>
<reference evidence="3" key="3">
    <citation type="submission" date="2012-09" db="EMBL/GenBank/DDBJ databases">
        <authorList>
            <consortium name="VectorBase"/>
        </authorList>
    </citation>
    <scope>NUCLEOTIDE SEQUENCE</scope>
    <source>
        <strain evidence="3">Liverpool</strain>
    </source>
</reference>
<dbReference type="HOGENOM" id="CLU_2905967_0_0_1"/>
<evidence type="ECO:0000313" key="3">
    <source>
        <dbReference type="EMBL" id="EAT39922.1"/>
    </source>
</evidence>
<feature type="region of interest" description="Disordered" evidence="1">
    <location>
        <begin position="43"/>
        <end position="62"/>
    </location>
</feature>
<gene>
    <name evidence="3" type="ORF">AaeL_AAEL008310</name>
</gene>
<dbReference type="AlphaFoldDB" id="Q16Z58"/>
<sequence>MKLAFAMILMLAFLSCFLPAIEAGKKTSSATISAGKTGDAAARQAAKEARQQRKITGVDKGK</sequence>
<evidence type="ECO:0000256" key="1">
    <source>
        <dbReference type="SAM" id="MobiDB-lite"/>
    </source>
</evidence>
<feature type="compositionally biased region" description="Basic and acidic residues" evidence="1">
    <location>
        <begin position="45"/>
        <end position="62"/>
    </location>
</feature>
<accession>Q16Z58</accession>
<dbReference type="Proteomes" id="UP000682892">
    <property type="component" value="Unassembled WGS sequence"/>
</dbReference>
<dbReference type="PROSITE" id="PS51257">
    <property type="entry name" value="PROKAR_LIPOPROTEIN"/>
    <property type="match status" value="1"/>
</dbReference>
<dbReference type="PaxDb" id="7159-AAEL008310-PA"/>
<evidence type="ECO:0000313" key="4">
    <source>
        <dbReference type="Proteomes" id="UP000682892"/>
    </source>
</evidence>
<protein>
    <submittedName>
        <fullName evidence="3">AAEL008310-PA</fullName>
    </submittedName>
</protein>
<reference evidence="3" key="1">
    <citation type="submission" date="2005-10" db="EMBL/GenBank/DDBJ databases">
        <authorList>
            <person name="Loftus B.J."/>
            <person name="Nene V.M."/>
            <person name="Hannick L.I."/>
            <person name="Bidwell S."/>
            <person name="Haas B."/>
            <person name="Amedeo P."/>
            <person name="Orvis J."/>
            <person name="Wortman J.R."/>
            <person name="White O.R."/>
            <person name="Salzberg S."/>
            <person name="Shumway M."/>
            <person name="Koo H."/>
            <person name="Zhao Y."/>
            <person name="Holmes M."/>
            <person name="Miller J."/>
            <person name="Schatz M."/>
            <person name="Pop M."/>
            <person name="Pai G."/>
            <person name="Utterback T."/>
            <person name="Rogers Y.-H."/>
            <person name="Kravitz S."/>
            <person name="Fraser C.M."/>
        </authorList>
    </citation>
    <scope>NUCLEOTIDE SEQUENCE</scope>
    <source>
        <strain evidence="3">Liverpool</strain>
    </source>
</reference>